<feature type="transmembrane region" description="Helical" evidence="6">
    <location>
        <begin position="108"/>
        <end position="128"/>
    </location>
</feature>
<feature type="transmembrane region" description="Helical" evidence="6">
    <location>
        <begin position="149"/>
        <end position="169"/>
    </location>
</feature>
<comment type="subcellular location">
    <subcellularLocation>
        <location evidence="1">Cell membrane</location>
        <topology evidence="1">Multi-pass membrane protein</topology>
    </subcellularLocation>
</comment>
<dbReference type="PIRSF" id="PIRSF006483">
    <property type="entry name" value="Membrane_protein_YitT"/>
    <property type="match status" value="1"/>
</dbReference>
<name>A0A371JGI6_9FIRM</name>
<feature type="domain" description="DUF2179" evidence="7">
    <location>
        <begin position="222"/>
        <end position="276"/>
    </location>
</feature>
<comment type="caution">
    <text evidence="8">The sequence shown here is derived from an EMBL/GenBank/DDBJ whole genome shotgun (WGS) entry which is preliminary data.</text>
</comment>
<evidence type="ECO:0000256" key="4">
    <source>
        <dbReference type="ARBA" id="ARBA00022989"/>
    </source>
</evidence>
<dbReference type="OrthoDB" id="3180973at2"/>
<dbReference type="PANTHER" id="PTHR33545:SF9">
    <property type="entry name" value="UPF0750 MEMBRANE PROTEIN YITE"/>
    <property type="match status" value="1"/>
</dbReference>
<dbReference type="RefSeq" id="WP_094377178.1">
    <property type="nucleotide sequence ID" value="NZ_NOKA02000010.1"/>
</dbReference>
<keyword evidence="3 6" id="KW-0812">Transmembrane</keyword>
<evidence type="ECO:0000259" key="7">
    <source>
        <dbReference type="Pfam" id="PF10035"/>
    </source>
</evidence>
<dbReference type="Pfam" id="PF10035">
    <property type="entry name" value="DUF2179"/>
    <property type="match status" value="1"/>
</dbReference>
<reference evidence="8 9" key="1">
    <citation type="journal article" date="2017" name="Genome Announc.">
        <title>Draft Genome Sequence of a Sporulating and Motile Strain of Lachnotalea glycerini Isolated from Water in Quebec City, Canada.</title>
        <authorList>
            <person name="Maheux A.F."/>
            <person name="Boudreau D.K."/>
            <person name="Berube E."/>
            <person name="Boissinot M."/>
            <person name="Raymond F."/>
            <person name="Brodeur S."/>
            <person name="Corbeil J."/>
            <person name="Isabel S."/>
            <person name="Omar R.F."/>
            <person name="Bergeron M.G."/>
        </authorList>
    </citation>
    <scope>NUCLEOTIDE SEQUENCE [LARGE SCALE GENOMIC DNA]</scope>
    <source>
        <strain evidence="8 9">CCRI-19302</strain>
    </source>
</reference>
<evidence type="ECO:0000256" key="1">
    <source>
        <dbReference type="ARBA" id="ARBA00004651"/>
    </source>
</evidence>
<evidence type="ECO:0000256" key="2">
    <source>
        <dbReference type="ARBA" id="ARBA00022475"/>
    </source>
</evidence>
<protein>
    <submittedName>
        <fullName evidence="8">YitT family protein</fullName>
    </submittedName>
</protein>
<proteinExistence type="predicted"/>
<dbReference type="Pfam" id="PF02588">
    <property type="entry name" value="YitT_membrane"/>
    <property type="match status" value="1"/>
</dbReference>
<dbReference type="CDD" id="cd16380">
    <property type="entry name" value="YitT_C"/>
    <property type="match status" value="1"/>
</dbReference>
<evidence type="ECO:0000313" key="8">
    <source>
        <dbReference type="EMBL" id="RDY31797.1"/>
    </source>
</evidence>
<dbReference type="AlphaFoldDB" id="A0A371JGI6"/>
<dbReference type="Gene3D" id="3.30.70.120">
    <property type="match status" value="1"/>
</dbReference>
<feature type="transmembrane region" description="Helical" evidence="6">
    <location>
        <begin position="12"/>
        <end position="31"/>
    </location>
</feature>
<dbReference type="EMBL" id="NOKA02000010">
    <property type="protein sequence ID" value="RDY31797.1"/>
    <property type="molecule type" value="Genomic_DNA"/>
</dbReference>
<dbReference type="Proteomes" id="UP000216411">
    <property type="component" value="Unassembled WGS sequence"/>
</dbReference>
<gene>
    <name evidence="8" type="ORF">CG710_008105</name>
</gene>
<dbReference type="InterPro" id="IPR003740">
    <property type="entry name" value="YitT"/>
</dbReference>
<feature type="transmembrane region" description="Helical" evidence="6">
    <location>
        <begin position="79"/>
        <end position="96"/>
    </location>
</feature>
<dbReference type="InterPro" id="IPR019264">
    <property type="entry name" value="DUF2179"/>
</dbReference>
<keyword evidence="9" id="KW-1185">Reference proteome</keyword>
<evidence type="ECO:0000256" key="3">
    <source>
        <dbReference type="ARBA" id="ARBA00022692"/>
    </source>
</evidence>
<dbReference type="InterPro" id="IPR015867">
    <property type="entry name" value="N-reg_PII/ATP_PRibTrfase_C"/>
</dbReference>
<evidence type="ECO:0000256" key="6">
    <source>
        <dbReference type="SAM" id="Phobius"/>
    </source>
</evidence>
<accession>A0A371JGI6</accession>
<keyword evidence="5 6" id="KW-0472">Membrane</keyword>
<evidence type="ECO:0000313" key="9">
    <source>
        <dbReference type="Proteomes" id="UP000216411"/>
    </source>
</evidence>
<dbReference type="InterPro" id="IPR051461">
    <property type="entry name" value="UPF0750_membrane"/>
</dbReference>
<evidence type="ECO:0000256" key="5">
    <source>
        <dbReference type="ARBA" id="ARBA00023136"/>
    </source>
</evidence>
<keyword evidence="4 6" id="KW-1133">Transmembrane helix</keyword>
<keyword evidence="2" id="KW-1003">Cell membrane</keyword>
<dbReference type="GO" id="GO:0005886">
    <property type="term" value="C:plasma membrane"/>
    <property type="evidence" value="ECO:0007669"/>
    <property type="project" value="UniProtKB-SubCell"/>
</dbReference>
<sequence length="286" mass="31441">MEISSNRPVYIDYLLMTIGTCFMAVAINSIYDPISMVTGGFTGIAIIVKAYSNIPLWLTNIMLNIPVFLIGARIKGFRFIARTLYSTAALSIWLYVLPTMNIMTEDYILAAIFGGVISGIGIGMVFLARATTGGTDMVAAFLQHYLKHYSIAQILQLIDALVVLAGAYIFGLNRALYAIISIFVVSQVTDGIIEGLKFSKLAYIITNHQDEVANAIMTVMERGATGLHATGMYSSLEKKVIMCVVSKKEIVQVKEIVTQIDPNAFVIVSDVREVLGEGFMEYKFNK</sequence>
<organism evidence="8 9">
    <name type="scientific">Lachnotalea glycerini</name>
    <dbReference type="NCBI Taxonomy" id="1763509"/>
    <lineage>
        <taxon>Bacteria</taxon>
        <taxon>Bacillati</taxon>
        <taxon>Bacillota</taxon>
        <taxon>Clostridia</taxon>
        <taxon>Lachnospirales</taxon>
        <taxon>Lachnospiraceae</taxon>
        <taxon>Lachnotalea</taxon>
    </lineage>
</organism>
<dbReference type="PANTHER" id="PTHR33545">
    <property type="entry name" value="UPF0750 MEMBRANE PROTEIN YITT-RELATED"/>
    <property type="match status" value="1"/>
</dbReference>